<dbReference type="Pfam" id="PF01835">
    <property type="entry name" value="MG2"/>
    <property type="match status" value="1"/>
</dbReference>
<evidence type="ECO:0000313" key="11">
    <source>
        <dbReference type="Proteomes" id="UP000472270"/>
    </source>
</evidence>
<evidence type="ECO:0000256" key="5">
    <source>
        <dbReference type="ARBA" id="ARBA00022966"/>
    </source>
</evidence>
<feature type="domain" description="Alpha-2-macroglobulin" evidence="8">
    <location>
        <begin position="263"/>
        <end position="351"/>
    </location>
</feature>
<keyword evidence="7" id="KW-0325">Glycoprotein</keyword>
<dbReference type="FunFam" id="2.60.40.1930:FF:000001">
    <property type="entry name" value="CD109 isoform 3"/>
    <property type="match status" value="1"/>
</dbReference>
<evidence type="ECO:0000256" key="1">
    <source>
        <dbReference type="ARBA" id="ARBA00010952"/>
    </source>
</evidence>
<dbReference type="InterPro" id="IPR009048">
    <property type="entry name" value="A-macroglobulin_rcpt-bd"/>
</dbReference>
<dbReference type="GO" id="GO:0005615">
    <property type="term" value="C:extracellular space"/>
    <property type="evidence" value="ECO:0007669"/>
    <property type="project" value="InterPro"/>
</dbReference>
<dbReference type="InterPro" id="IPR050473">
    <property type="entry name" value="A2M/Complement_sys"/>
</dbReference>
<comment type="similarity">
    <text evidence="1">Belongs to the protease inhibitor I39 (alpha-2-macroglobulin) family.</text>
</comment>
<dbReference type="PANTHER" id="PTHR11412:SF136">
    <property type="entry name" value="CD109 ANTIGEN"/>
    <property type="match status" value="1"/>
</dbReference>
<dbReference type="SMART" id="SM01419">
    <property type="entry name" value="Thiol-ester_cl"/>
    <property type="match status" value="1"/>
</dbReference>
<dbReference type="InterPro" id="IPR047565">
    <property type="entry name" value="Alpha-macroglob_thiol-ester_cl"/>
</dbReference>
<dbReference type="AlphaFoldDB" id="A0A673HVY3"/>
<dbReference type="Pfam" id="PF07677">
    <property type="entry name" value="A2M_recep"/>
    <property type="match status" value="1"/>
</dbReference>
<dbReference type="InterPro" id="IPR013783">
    <property type="entry name" value="Ig-like_fold"/>
</dbReference>
<evidence type="ECO:0000256" key="4">
    <source>
        <dbReference type="ARBA" id="ARBA00022900"/>
    </source>
</evidence>
<dbReference type="Proteomes" id="UP000472270">
    <property type="component" value="Unassembled WGS sequence"/>
</dbReference>
<dbReference type="InterPro" id="IPR001599">
    <property type="entry name" value="Macroglobln_a2"/>
</dbReference>
<dbReference type="InterPro" id="IPR002890">
    <property type="entry name" value="MG2"/>
</dbReference>
<evidence type="ECO:0000259" key="9">
    <source>
        <dbReference type="SMART" id="SM01361"/>
    </source>
</evidence>
<organism evidence="10 11">
    <name type="scientific">Sinocyclocheilus rhinocerous</name>
    <dbReference type="NCBI Taxonomy" id="307959"/>
    <lineage>
        <taxon>Eukaryota</taxon>
        <taxon>Metazoa</taxon>
        <taxon>Chordata</taxon>
        <taxon>Craniata</taxon>
        <taxon>Vertebrata</taxon>
        <taxon>Euteleostomi</taxon>
        <taxon>Actinopterygii</taxon>
        <taxon>Neopterygii</taxon>
        <taxon>Teleostei</taxon>
        <taxon>Ostariophysi</taxon>
        <taxon>Cypriniformes</taxon>
        <taxon>Cyprinidae</taxon>
        <taxon>Cyprininae</taxon>
        <taxon>Sinocyclocheilus</taxon>
    </lineage>
</organism>
<dbReference type="InterPro" id="IPR041813">
    <property type="entry name" value="A2M_TED"/>
</dbReference>
<dbReference type="CDD" id="cd02897">
    <property type="entry name" value="A2M_2"/>
    <property type="match status" value="1"/>
</dbReference>
<dbReference type="SUPFAM" id="SSF48239">
    <property type="entry name" value="Terpenoid cyclases/Protein prenyltransferases"/>
    <property type="match status" value="1"/>
</dbReference>
<dbReference type="InterPro" id="IPR008930">
    <property type="entry name" value="Terpenoid_cyclase/PrenylTrfase"/>
</dbReference>
<dbReference type="Gene3D" id="2.60.40.10">
    <property type="entry name" value="Immunoglobulins"/>
    <property type="match status" value="1"/>
</dbReference>
<dbReference type="InterPro" id="IPR011626">
    <property type="entry name" value="Alpha-macroglobulin_TED"/>
</dbReference>
<dbReference type="SMART" id="SM01360">
    <property type="entry name" value="A2M"/>
    <property type="match status" value="1"/>
</dbReference>
<keyword evidence="4" id="KW-0722">Serine protease inhibitor</keyword>
<keyword evidence="3" id="KW-0732">Signal</keyword>
<keyword evidence="2" id="KW-0646">Protease inhibitor</keyword>
<dbReference type="Gene3D" id="2.20.130.20">
    <property type="match status" value="1"/>
</dbReference>
<reference evidence="10" key="1">
    <citation type="submission" date="2025-08" db="UniProtKB">
        <authorList>
            <consortium name="Ensembl"/>
        </authorList>
    </citation>
    <scope>IDENTIFICATION</scope>
</reference>
<dbReference type="Gene3D" id="1.50.10.20">
    <property type="match status" value="1"/>
</dbReference>
<dbReference type="Gene3D" id="2.60.40.690">
    <property type="entry name" value="Alpha-macroglobulin, receptor-binding domain"/>
    <property type="match status" value="1"/>
</dbReference>
<name>A0A673HVY3_9TELE</name>
<dbReference type="PANTHER" id="PTHR11412">
    <property type="entry name" value="MACROGLOBULIN / COMPLEMENT"/>
    <property type="match status" value="1"/>
</dbReference>
<evidence type="ECO:0000256" key="2">
    <source>
        <dbReference type="ARBA" id="ARBA00022690"/>
    </source>
</evidence>
<evidence type="ECO:0000256" key="6">
    <source>
        <dbReference type="ARBA" id="ARBA00023157"/>
    </source>
</evidence>
<protein>
    <submittedName>
        <fullName evidence="10">CD109 molecule</fullName>
    </submittedName>
</protein>
<dbReference type="Pfam" id="PF00207">
    <property type="entry name" value="A2M"/>
    <property type="match status" value="1"/>
</dbReference>
<evidence type="ECO:0000256" key="3">
    <source>
        <dbReference type="ARBA" id="ARBA00022729"/>
    </source>
</evidence>
<sequence>MCLYYNPMKNKTFSNFSPAQNPSYLISVSEVLRCGVPTTLSVSVLADYPIKVTAELLHGNSSVAQTESTIPAGKSPSFDFLLCYFILDVKGFVGANQVFSNSTTMVFSPKCMSIFIQTDKNNYRPGQTVKFRVVSVTPEGKPSKGQIDIFIRDPKGNMIRQWLSVDGFLGVVSKELNLSQNPPLGLWKIVAGINVSCVSLSWSQDHAEPADSVFLSASVFEDGSLLGILVVDKAALDSSKDNGITEKTLLSTFNVNNLLICACFYFLRCSNSVSDSFHFTVPDSLTSWVAFAIVMSENMGLGISAPAELTVFRDFFVSLNLPEFLIRGELLLLEVNLFNYMDADLEVRFVFPSLLPEGLEQSFTQTLFLEFQLKQKTLTRTMSFSFPPNVVPDSQRASVSAVGDILGPSIDNLDSLIEMPYGCGEQNMIHFAPNIYVLQYMRSTKQSDEQTRNKAMSYMMEAYERELSYQRFDGSFSAFGDSDDSGSTWLSAFVLRCFLQAQDFISIDLMVMQRTAYWLLAHQNPDGSFNEPGRVIHTELQGGLNGPVSLTAYVLIAISSAVSFLTSRLAQGISSNYSLSLVTYALSLANSTAGPSALTELLNRALIVDGVPTWRSPANVLYNSWQPSSSDIEMSAYVLLAMHRLKLMDEGFTLVKWLSKQRNHQGGYGSTQKSVLRLRENQGLRQTGMAILDVGLLSGFSLAQNGVQLNDIVRRVETPSGRVILYLDTYCVLSLCVEISTIQDFKVTNVQDAVVMIYDYYEPRRRTVRSYTSETRQDMSVCSLCGPDCSECGVRDVWPTDRTTSINQHPLLALSLTTALVILLSIYN</sequence>
<dbReference type="Ensembl" id="ENSSRHT00000032956.1">
    <property type="protein sequence ID" value="ENSSRHP00000032026.1"/>
    <property type="gene ID" value="ENSSRHG00000016343.1"/>
</dbReference>
<proteinExistence type="inferred from homology"/>
<dbReference type="SUPFAM" id="SSF49410">
    <property type="entry name" value="Alpha-macroglobulin receptor domain"/>
    <property type="match status" value="1"/>
</dbReference>
<accession>A0A673HVY3</accession>
<evidence type="ECO:0000313" key="10">
    <source>
        <dbReference type="Ensembl" id="ENSSRHP00000032026.1"/>
    </source>
</evidence>
<evidence type="ECO:0000256" key="7">
    <source>
        <dbReference type="ARBA" id="ARBA00023180"/>
    </source>
</evidence>
<dbReference type="SMART" id="SM01361">
    <property type="entry name" value="A2M_recep"/>
    <property type="match status" value="1"/>
</dbReference>
<dbReference type="PROSITE" id="PS00477">
    <property type="entry name" value="ALPHA_2_MACROGLOBULIN"/>
    <property type="match status" value="1"/>
</dbReference>
<feature type="domain" description="Alpha-macroglobulin receptor-binding" evidence="9">
    <location>
        <begin position="687"/>
        <end position="771"/>
    </location>
</feature>
<dbReference type="GO" id="GO:0004867">
    <property type="term" value="F:serine-type endopeptidase inhibitor activity"/>
    <property type="evidence" value="ECO:0007669"/>
    <property type="project" value="UniProtKB-KW"/>
</dbReference>
<keyword evidence="11" id="KW-1185">Reference proteome</keyword>
<dbReference type="InterPro" id="IPR036595">
    <property type="entry name" value="A-macroglobulin_rcpt-bd_sf"/>
</dbReference>
<dbReference type="Gene3D" id="2.60.40.1930">
    <property type="match status" value="1"/>
</dbReference>
<keyword evidence="5" id="KW-0882">Thioester bond</keyword>
<dbReference type="Pfam" id="PF07678">
    <property type="entry name" value="TED_complement"/>
    <property type="match status" value="1"/>
</dbReference>
<dbReference type="InterPro" id="IPR019742">
    <property type="entry name" value="MacrogloblnA2_CS"/>
</dbReference>
<reference evidence="10" key="2">
    <citation type="submission" date="2025-09" db="UniProtKB">
        <authorList>
            <consortium name="Ensembl"/>
        </authorList>
    </citation>
    <scope>IDENTIFICATION</scope>
</reference>
<evidence type="ECO:0000259" key="8">
    <source>
        <dbReference type="SMART" id="SM01360"/>
    </source>
</evidence>
<keyword evidence="6" id="KW-1015">Disulfide bond</keyword>